<dbReference type="AlphaFoldDB" id="A0AAD8EHD8"/>
<reference evidence="1" key="1">
    <citation type="journal article" date="2023" name="IScience">
        <title>Live-bearing cockroach genome reveals convergent evolutionary mechanisms linked to viviparity in insects and beyond.</title>
        <authorList>
            <person name="Fouks B."/>
            <person name="Harrison M.C."/>
            <person name="Mikhailova A.A."/>
            <person name="Marchal E."/>
            <person name="English S."/>
            <person name="Carruthers M."/>
            <person name="Jennings E.C."/>
            <person name="Chiamaka E.L."/>
            <person name="Frigard R.A."/>
            <person name="Pippel M."/>
            <person name="Attardo G.M."/>
            <person name="Benoit J.B."/>
            <person name="Bornberg-Bauer E."/>
            <person name="Tobe S.S."/>
        </authorList>
    </citation>
    <scope>NUCLEOTIDE SEQUENCE</scope>
    <source>
        <strain evidence="1">Stay&amp;Tobe</strain>
    </source>
</reference>
<evidence type="ECO:0000313" key="2">
    <source>
        <dbReference type="Proteomes" id="UP001233999"/>
    </source>
</evidence>
<gene>
    <name evidence="1" type="ORF">L9F63_016605</name>
</gene>
<evidence type="ECO:0000313" key="1">
    <source>
        <dbReference type="EMBL" id="KAJ9590368.1"/>
    </source>
</evidence>
<organism evidence="1 2">
    <name type="scientific">Diploptera punctata</name>
    <name type="common">Pacific beetle cockroach</name>
    <dbReference type="NCBI Taxonomy" id="6984"/>
    <lineage>
        <taxon>Eukaryota</taxon>
        <taxon>Metazoa</taxon>
        <taxon>Ecdysozoa</taxon>
        <taxon>Arthropoda</taxon>
        <taxon>Hexapoda</taxon>
        <taxon>Insecta</taxon>
        <taxon>Pterygota</taxon>
        <taxon>Neoptera</taxon>
        <taxon>Polyneoptera</taxon>
        <taxon>Dictyoptera</taxon>
        <taxon>Blattodea</taxon>
        <taxon>Blaberoidea</taxon>
        <taxon>Blaberidae</taxon>
        <taxon>Diplopterinae</taxon>
        <taxon>Diploptera</taxon>
    </lineage>
</organism>
<comment type="caution">
    <text evidence="1">The sequence shown here is derived from an EMBL/GenBank/DDBJ whole genome shotgun (WGS) entry which is preliminary data.</text>
</comment>
<dbReference type="InterPro" id="IPR012674">
    <property type="entry name" value="Calycin"/>
</dbReference>
<proteinExistence type="predicted"/>
<accession>A0AAD8EHD8</accession>
<sequence length="136" mass="15306">MPYCYVAVRSQLVGTWYDTAVKPNVFLFLSKVVEVMNSDGDNYSGTITVKFLHLFPWTFSASWKRKGNSVALDALGLEIFNSDYEVLAVGDNFFIDIGHPISVLTGIVLIHYRQPCPDQQTQQEVKNALQKTLSQV</sequence>
<keyword evidence="2" id="KW-1185">Reference proteome</keyword>
<dbReference type="SUPFAM" id="SSF50814">
    <property type="entry name" value="Lipocalins"/>
    <property type="match status" value="1"/>
</dbReference>
<name>A0AAD8EHD8_DIPPU</name>
<dbReference type="EMBL" id="JASPKZ010004223">
    <property type="protein sequence ID" value="KAJ9590368.1"/>
    <property type="molecule type" value="Genomic_DNA"/>
</dbReference>
<reference evidence="1" key="2">
    <citation type="submission" date="2023-05" db="EMBL/GenBank/DDBJ databases">
        <authorList>
            <person name="Fouks B."/>
        </authorList>
    </citation>
    <scope>NUCLEOTIDE SEQUENCE</scope>
    <source>
        <strain evidence="1">Stay&amp;Tobe</strain>
        <tissue evidence="1">Testes</tissue>
    </source>
</reference>
<dbReference type="Proteomes" id="UP001233999">
    <property type="component" value="Unassembled WGS sequence"/>
</dbReference>
<dbReference type="Gene3D" id="2.40.128.20">
    <property type="match status" value="1"/>
</dbReference>
<protein>
    <submittedName>
        <fullName evidence="1">Uncharacterized protein</fullName>
    </submittedName>
</protein>